<dbReference type="InterPro" id="IPR008978">
    <property type="entry name" value="HSP20-like_chaperone"/>
</dbReference>
<protein>
    <recommendedName>
        <fullName evidence="3">SHSP domain-containing protein</fullName>
    </recommendedName>
</protein>
<dbReference type="GO" id="GO:0005634">
    <property type="term" value="C:nucleus"/>
    <property type="evidence" value="ECO:0007669"/>
    <property type="project" value="TreeGrafter"/>
</dbReference>
<keyword evidence="5" id="KW-1185">Reference proteome</keyword>
<feature type="domain" description="SHSP" evidence="3">
    <location>
        <begin position="70"/>
        <end position="177"/>
    </location>
</feature>
<dbReference type="GO" id="GO:0051082">
    <property type="term" value="F:unfolded protein binding"/>
    <property type="evidence" value="ECO:0007669"/>
    <property type="project" value="TreeGrafter"/>
</dbReference>
<dbReference type="Pfam" id="PF00011">
    <property type="entry name" value="HSP20"/>
    <property type="match status" value="1"/>
</dbReference>
<reference evidence="4" key="1">
    <citation type="submission" date="2018-11" db="EMBL/GenBank/DDBJ databases">
        <authorList>
            <person name="Alioto T."/>
            <person name="Alioto T."/>
        </authorList>
    </citation>
    <scope>NUCLEOTIDE SEQUENCE</scope>
</reference>
<accession>A0A8B6BF70</accession>
<proteinExistence type="inferred from homology"/>
<dbReference type="EMBL" id="UYJE01000021">
    <property type="protein sequence ID" value="VDH89311.1"/>
    <property type="molecule type" value="Genomic_DNA"/>
</dbReference>
<comment type="caution">
    <text evidence="4">The sequence shown here is derived from an EMBL/GenBank/DDBJ whole genome shotgun (WGS) entry which is preliminary data.</text>
</comment>
<name>A0A8B6BF70_MYTGA</name>
<dbReference type="InterPro" id="IPR002068">
    <property type="entry name" value="A-crystallin/Hsp20_dom"/>
</dbReference>
<sequence length="181" mass="21262">MQKADDSFEMSSRIVPVKRYDWNFFDKQMDMFPSFKNDFDKDFFKDTQHSSMDEEIARMKREMFSLTTPESSLKVDQPFVQDFTGDKKMALRFDCSQFNPEEIQVKTMDKQLTVHAKHEEVSPGRKVYREFTKSYTLPQDVDPLSLKSSLTNDGFLQVEAPAPKTCVARKEIFIPIEKMLR</sequence>
<dbReference type="CDD" id="cd06526">
    <property type="entry name" value="metazoan_ACD"/>
    <property type="match status" value="1"/>
</dbReference>
<dbReference type="PANTHER" id="PTHR45640">
    <property type="entry name" value="HEAT SHOCK PROTEIN HSP-12.2-RELATED"/>
    <property type="match status" value="1"/>
</dbReference>
<dbReference type="AlphaFoldDB" id="A0A8B6BF70"/>
<dbReference type="GO" id="GO:0005737">
    <property type="term" value="C:cytoplasm"/>
    <property type="evidence" value="ECO:0007669"/>
    <property type="project" value="TreeGrafter"/>
</dbReference>
<organism evidence="4 5">
    <name type="scientific">Mytilus galloprovincialis</name>
    <name type="common">Mediterranean mussel</name>
    <dbReference type="NCBI Taxonomy" id="29158"/>
    <lineage>
        <taxon>Eukaryota</taxon>
        <taxon>Metazoa</taxon>
        <taxon>Spiralia</taxon>
        <taxon>Lophotrochozoa</taxon>
        <taxon>Mollusca</taxon>
        <taxon>Bivalvia</taxon>
        <taxon>Autobranchia</taxon>
        <taxon>Pteriomorphia</taxon>
        <taxon>Mytilida</taxon>
        <taxon>Mytiloidea</taxon>
        <taxon>Mytilidae</taxon>
        <taxon>Mytilinae</taxon>
        <taxon>Mytilus</taxon>
    </lineage>
</organism>
<evidence type="ECO:0000313" key="5">
    <source>
        <dbReference type="Proteomes" id="UP000596742"/>
    </source>
</evidence>
<comment type="similarity">
    <text evidence="1 2">Belongs to the small heat shock protein (HSP20) family.</text>
</comment>
<dbReference type="SUPFAM" id="SSF49764">
    <property type="entry name" value="HSP20-like chaperones"/>
    <property type="match status" value="1"/>
</dbReference>
<dbReference type="Gene3D" id="2.60.40.790">
    <property type="match status" value="1"/>
</dbReference>
<dbReference type="GO" id="GO:0009408">
    <property type="term" value="P:response to heat"/>
    <property type="evidence" value="ECO:0007669"/>
    <property type="project" value="TreeGrafter"/>
</dbReference>
<dbReference type="InterPro" id="IPR001436">
    <property type="entry name" value="Alpha-crystallin/sHSP_animal"/>
</dbReference>
<dbReference type="PROSITE" id="PS01031">
    <property type="entry name" value="SHSP"/>
    <property type="match status" value="1"/>
</dbReference>
<dbReference type="Proteomes" id="UP000596742">
    <property type="component" value="Unassembled WGS sequence"/>
</dbReference>
<dbReference type="GO" id="GO:0042026">
    <property type="term" value="P:protein refolding"/>
    <property type="evidence" value="ECO:0007669"/>
    <property type="project" value="TreeGrafter"/>
</dbReference>
<dbReference type="PRINTS" id="PR00299">
    <property type="entry name" value="ACRYSTALLIN"/>
</dbReference>
<dbReference type="OrthoDB" id="10060792at2759"/>
<gene>
    <name evidence="4" type="ORF">MGAL_10B047639</name>
</gene>
<evidence type="ECO:0000259" key="3">
    <source>
        <dbReference type="PROSITE" id="PS01031"/>
    </source>
</evidence>
<evidence type="ECO:0000313" key="4">
    <source>
        <dbReference type="EMBL" id="VDH89311.1"/>
    </source>
</evidence>
<evidence type="ECO:0000256" key="2">
    <source>
        <dbReference type="RuleBase" id="RU003616"/>
    </source>
</evidence>
<dbReference type="PANTHER" id="PTHR45640:SF26">
    <property type="entry name" value="RE23625P"/>
    <property type="match status" value="1"/>
</dbReference>
<evidence type="ECO:0000256" key="1">
    <source>
        <dbReference type="PROSITE-ProRule" id="PRU00285"/>
    </source>
</evidence>